<reference evidence="1 2" key="1">
    <citation type="submission" date="2018-03" db="EMBL/GenBank/DDBJ databases">
        <title>The ancient ancestry and fast evolution of plastids.</title>
        <authorList>
            <person name="Moore K.R."/>
            <person name="Magnabosco C."/>
            <person name="Momper L."/>
            <person name="Gold D.A."/>
            <person name="Bosak T."/>
            <person name="Fournier G.P."/>
        </authorList>
    </citation>
    <scope>NUCLEOTIDE SEQUENCE [LARGE SCALE GENOMIC DNA]</scope>
    <source>
        <strain evidence="1 2">CCALA 016</strain>
    </source>
</reference>
<evidence type="ECO:0000313" key="2">
    <source>
        <dbReference type="Proteomes" id="UP000239001"/>
    </source>
</evidence>
<dbReference type="AlphaFoldDB" id="A0A2T1LT64"/>
<dbReference type="PROSITE" id="PS51257">
    <property type="entry name" value="PROKAR_LIPOPROTEIN"/>
    <property type="match status" value="1"/>
</dbReference>
<protein>
    <submittedName>
        <fullName evidence="1">Uncharacterized protein</fullName>
    </submittedName>
</protein>
<name>A0A2T1LT64_9CHRO</name>
<dbReference type="Proteomes" id="UP000239001">
    <property type="component" value="Unassembled WGS sequence"/>
</dbReference>
<sequence>MYEKTFKKNVSHLTIAYLNAWLSCLLISNDGEESINLTSDEQLWYELHESQYLAYSDLDLHF</sequence>
<gene>
    <name evidence="1" type="ORF">C7H19_20115</name>
</gene>
<dbReference type="EMBL" id="PXOH01000030">
    <property type="protein sequence ID" value="PSF33476.1"/>
    <property type="molecule type" value="Genomic_DNA"/>
</dbReference>
<accession>A0A2T1LT64</accession>
<evidence type="ECO:0000313" key="1">
    <source>
        <dbReference type="EMBL" id="PSF33476.1"/>
    </source>
</evidence>
<organism evidence="1 2">
    <name type="scientific">Aphanothece hegewaldii CCALA 016</name>
    <dbReference type="NCBI Taxonomy" id="2107694"/>
    <lineage>
        <taxon>Bacteria</taxon>
        <taxon>Bacillati</taxon>
        <taxon>Cyanobacteriota</taxon>
        <taxon>Cyanophyceae</taxon>
        <taxon>Oscillatoriophycideae</taxon>
        <taxon>Chroococcales</taxon>
        <taxon>Aphanothecaceae</taxon>
        <taxon>Aphanothece</taxon>
    </lineage>
</organism>
<keyword evidence="2" id="KW-1185">Reference proteome</keyword>
<comment type="caution">
    <text evidence="1">The sequence shown here is derived from an EMBL/GenBank/DDBJ whole genome shotgun (WGS) entry which is preliminary data.</text>
</comment>
<proteinExistence type="predicted"/>
<reference evidence="1 2" key="2">
    <citation type="submission" date="2018-03" db="EMBL/GenBank/DDBJ databases">
        <authorList>
            <person name="Keele B.F."/>
        </authorList>
    </citation>
    <scope>NUCLEOTIDE SEQUENCE [LARGE SCALE GENOMIC DNA]</scope>
    <source>
        <strain evidence="1 2">CCALA 016</strain>
    </source>
</reference>